<dbReference type="PRINTS" id="PR00598">
    <property type="entry name" value="HTHMARR"/>
</dbReference>
<name>A0A1I1MKQ2_9GAMM</name>
<dbReference type="SUPFAM" id="SSF46785">
    <property type="entry name" value="Winged helix' DNA-binding domain"/>
    <property type="match status" value="1"/>
</dbReference>
<organism evidence="5 6">
    <name type="scientific">Pseudoalteromonas denitrificans DSM 6059</name>
    <dbReference type="NCBI Taxonomy" id="1123010"/>
    <lineage>
        <taxon>Bacteria</taxon>
        <taxon>Pseudomonadati</taxon>
        <taxon>Pseudomonadota</taxon>
        <taxon>Gammaproteobacteria</taxon>
        <taxon>Alteromonadales</taxon>
        <taxon>Pseudoalteromonadaceae</taxon>
        <taxon>Pseudoalteromonas</taxon>
    </lineage>
</organism>
<dbReference type="Proteomes" id="UP000198862">
    <property type="component" value="Unassembled WGS sequence"/>
</dbReference>
<dbReference type="PANTHER" id="PTHR35790:SF4">
    <property type="entry name" value="HTH-TYPE TRANSCRIPTIONAL REGULATOR PCHR"/>
    <property type="match status" value="1"/>
</dbReference>
<keyword evidence="6" id="KW-1185">Reference proteome</keyword>
<evidence type="ECO:0000313" key="5">
    <source>
        <dbReference type="EMBL" id="SFC85402.1"/>
    </source>
</evidence>
<keyword evidence="3" id="KW-0804">Transcription</keyword>
<dbReference type="SMART" id="SM00347">
    <property type="entry name" value="HTH_MARR"/>
    <property type="match status" value="1"/>
</dbReference>
<keyword evidence="1" id="KW-0805">Transcription regulation</keyword>
<proteinExistence type="predicted"/>
<keyword evidence="2 5" id="KW-0238">DNA-binding</keyword>
<reference evidence="5 6" key="1">
    <citation type="submission" date="2016-10" db="EMBL/GenBank/DDBJ databases">
        <authorList>
            <person name="de Groot N.N."/>
        </authorList>
    </citation>
    <scope>NUCLEOTIDE SEQUENCE [LARGE SCALE GENOMIC DNA]</scope>
    <source>
        <strain evidence="5 6">DSM 6059</strain>
    </source>
</reference>
<feature type="domain" description="HTH marR-type" evidence="4">
    <location>
        <begin position="1"/>
        <end position="146"/>
    </location>
</feature>
<dbReference type="InterPro" id="IPR000835">
    <property type="entry name" value="HTH_MarR-typ"/>
</dbReference>
<dbReference type="PROSITE" id="PS50995">
    <property type="entry name" value="HTH_MARR_2"/>
    <property type="match status" value="1"/>
</dbReference>
<dbReference type="InterPro" id="IPR036388">
    <property type="entry name" value="WH-like_DNA-bd_sf"/>
</dbReference>
<evidence type="ECO:0000256" key="2">
    <source>
        <dbReference type="ARBA" id="ARBA00023125"/>
    </source>
</evidence>
<evidence type="ECO:0000256" key="3">
    <source>
        <dbReference type="ARBA" id="ARBA00023163"/>
    </source>
</evidence>
<evidence type="ECO:0000259" key="4">
    <source>
        <dbReference type="PROSITE" id="PS50995"/>
    </source>
</evidence>
<dbReference type="InterPro" id="IPR036390">
    <property type="entry name" value="WH_DNA-bd_sf"/>
</dbReference>
<dbReference type="RefSeq" id="WP_245763825.1">
    <property type="nucleotide sequence ID" value="NZ_FOLO01000020.1"/>
</dbReference>
<dbReference type="PANTHER" id="PTHR35790">
    <property type="entry name" value="HTH-TYPE TRANSCRIPTIONAL REGULATOR PCHR"/>
    <property type="match status" value="1"/>
</dbReference>
<dbReference type="EMBL" id="FOLO01000020">
    <property type="protein sequence ID" value="SFC85402.1"/>
    <property type="molecule type" value="Genomic_DNA"/>
</dbReference>
<dbReference type="InterPro" id="IPR052067">
    <property type="entry name" value="Metal_resp_HTH_trans_reg"/>
</dbReference>
<protein>
    <submittedName>
        <fullName evidence="5">DNA-binding transcriptional regulator, MarR family</fullName>
    </submittedName>
</protein>
<dbReference type="GO" id="GO:0003700">
    <property type="term" value="F:DNA-binding transcription factor activity"/>
    <property type="evidence" value="ECO:0007669"/>
    <property type="project" value="InterPro"/>
</dbReference>
<dbReference type="Pfam" id="PF12802">
    <property type="entry name" value="MarR_2"/>
    <property type="match status" value="1"/>
</dbReference>
<dbReference type="STRING" id="1123010.SAMN02745724_02713"/>
<dbReference type="Gene3D" id="1.10.10.10">
    <property type="entry name" value="Winged helix-like DNA-binding domain superfamily/Winged helix DNA-binding domain"/>
    <property type="match status" value="1"/>
</dbReference>
<gene>
    <name evidence="5" type="ORF">SAMN02745724_02713</name>
</gene>
<evidence type="ECO:0000256" key="1">
    <source>
        <dbReference type="ARBA" id="ARBA00023015"/>
    </source>
</evidence>
<dbReference type="AlphaFoldDB" id="A0A1I1MKQ2"/>
<dbReference type="GO" id="GO:0003677">
    <property type="term" value="F:DNA binding"/>
    <property type="evidence" value="ECO:0007669"/>
    <property type="project" value="UniProtKB-KW"/>
</dbReference>
<accession>A0A1I1MKQ2</accession>
<evidence type="ECO:0000313" key="6">
    <source>
        <dbReference type="Proteomes" id="UP000198862"/>
    </source>
</evidence>
<sequence>MQNTEKSESLVLSQFFPYRFSMLQQMISENIASVYTGEFDLSRHEWRVLAILGEQTGLSAKHISQLTSLEKMQISRAINRMKSNDLIYDAIDKNDKRFTLLFLTNKGQRIYHILVPRVLAREKDLLKALSMEEQQALNQLLDKLQHKAALLLK</sequence>